<evidence type="ECO:0000313" key="3">
    <source>
        <dbReference type="Proteomes" id="UP000037035"/>
    </source>
</evidence>
<evidence type="ECO:0000313" key="2">
    <source>
        <dbReference type="EMBL" id="KNZ62247.1"/>
    </source>
</evidence>
<dbReference type="OrthoDB" id="2796020at2759"/>
<evidence type="ECO:0000259" key="1">
    <source>
        <dbReference type="Pfam" id="PF07727"/>
    </source>
</evidence>
<reference evidence="2 3" key="1">
    <citation type="submission" date="2015-08" db="EMBL/GenBank/DDBJ databases">
        <title>Next Generation Sequencing and Analysis of the Genome of Puccinia sorghi L Schw, the Causal Agent of Maize Common Rust.</title>
        <authorList>
            <person name="Rochi L."/>
            <person name="Burguener G."/>
            <person name="Darino M."/>
            <person name="Turjanski A."/>
            <person name="Kreff E."/>
            <person name="Dieguez M.J."/>
            <person name="Sacco F."/>
        </authorList>
    </citation>
    <scope>NUCLEOTIDE SEQUENCE [LARGE SCALE GENOMIC DNA]</scope>
    <source>
        <strain evidence="2 3">RO10H11247</strain>
    </source>
</reference>
<organism evidence="2 3">
    <name type="scientific">Puccinia sorghi</name>
    <dbReference type="NCBI Taxonomy" id="27349"/>
    <lineage>
        <taxon>Eukaryota</taxon>
        <taxon>Fungi</taxon>
        <taxon>Dikarya</taxon>
        <taxon>Basidiomycota</taxon>
        <taxon>Pucciniomycotina</taxon>
        <taxon>Pucciniomycetes</taxon>
        <taxon>Pucciniales</taxon>
        <taxon>Pucciniaceae</taxon>
        <taxon>Puccinia</taxon>
    </lineage>
</organism>
<dbReference type="Proteomes" id="UP000037035">
    <property type="component" value="Unassembled WGS sequence"/>
</dbReference>
<accession>A0A0L6VNP3</accession>
<name>A0A0L6VNP3_9BASI</name>
<sequence>MNSYSSEVPQGIGWAWLCTQGSFQNKGVDYTHTYAPTGFSVSLQVAMVVVLSKEYKFYQMDAKNPFLNVKMEELVYLQPPPGLKIPQGHCFKLNREIYGLKQAHHMWYRALKELFLSIKFIPSKSDPFLFTSQVKDLKCFVHVYVNDMIIISHDVGFFKSTPPMPSDYNPNYYSSKVKFQLATFQR</sequence>
<comment type="caution">
    <text evidence="2">The sequence shown here is derived from an EMBL/GenBank/DDBJ whole genome shotgun (WGS) entry which is preliminary data.</text>
</comment>
<dbReference type="InterPro" id="IPR013103">
    <property type="entry name" value="RVT_2"/>
</dbReference>
<dbReference type="VEuPathDB" id="FungiDB:VP01_1295g5"/>
<dbReference type="SUPFAM" id="SSF56672">
    <property type="entry name" value="DNA/RNA polymerases"/>
    <property type="match status" value="1"/>
</dbReference>
<feature type="domain" description="Reverse transcriptase Ty1/copia-type" evidence="1">
    <location>
        <begin position="16"/>
        <end position="159"/>
    </location>
</feature>
<gene>
    <name evidence="2" type="ORF">VP01_1295g5</name>
</gene>
<dbReference type="AlphaFoldDB" id="A0A0L6VNP3"/>
<proteinExistence type="predicted"/>
<dbReference type="STRING" id="27349.A0A0L6VNP3"/>
<keyword evidence="3" id="KW-1185">Reference proteome</keyword>
<dbReference type="InterPro" id="IPR043502">
    <property type="entry name" value="DNA/RNA_pol_sf"/>
</dbReference>
<dbReference type="Pfam" id="PF07727">
    <property type="entry name" value="RVT_2"/>
    <property type="match status" value="1"/>
</dbReference>
<dbReference type="EMBL" id="LAVV01003287">
    <property type="protein sequence ID" value="KNZ62247.1"/>
    <property type="molecule type" value="Genomic_DNA"/>
</dbReference>
<protein>
    <recommendedName>
        <fullName evidence="1">Reverse transcriptase Ty1/copia-type domain-containing protein</fullName>
    </recommendedName>
</protein>